<comment type="caution">
    <text evidence="2">The sequence shown here is derived from an EMBL/GenBank/DDBJ whole genome shotgun (WGS) entry which is preliminary data.</text>
</comment>
<evidence type="ECO:0000313" key="3">
    <source>
        <dbReference type="Proteomes" id="UP000218767"/>
    </source>
</evidence>
<reference evidence="3" key="1">
    <citation type="submission" date="2017-08" db="EMBL/GenBank/DDBJ databases">
        <title>A dynamic microbial community with high functional redundancy inhabits the cold, oxic subseafloor aquifer.</title>
        <authorList>
            <person name="Tully B.J."/>
            <person name="Wheat C.G."/>
            <person name="Glazer B.T."/>
            <person name="Huber J.A."/>
        </authorList>
    </citation>
    <scope>NUCLEOTIDE SEQUENCE [LARGE SCALE GENOMIC DNA]</scope>
</reference>
<gene>
    <name evidence="2" type="ORF">COB20_11080</name>
</gene>
<dbReference type="Pfam" id="PF19649">
    <property type="entry name" value="DUF6152"/>
    <property type="match status" value="1"/>
</dbReference>
<protein>
    <submittedName>
        <fullName evidence="2">Uncharacterized protein</fullName>
    </submittedName>
</protein>
<feature type="signal peptide" evidence="1">
    <location>
        <begin position="1"/>
        <end position="20"/>
    </location>
</feature>
<keyword evidence="1" id="KW-0732">Signal</keyword>
<dbReference type="AlphaFoldDB" id="A0A2A4X1M9"/>
<evidence type="ECO:0000256" key="1">
    <source>
        <dbReference type="SAM" id="SignalP"/>
    </source>
</evidence>
<dbReference type="EMBL" id="NVUL01000060">
    <property type="protein sequence ID" value="PCI76231.1"/>
    <property type="molecule type" value="Genomic_DNA"/>
</dbReference>
<dbReference type="InterPro" id="IPR046150">
    <property type="entry name" value="DUF6152"/>
</dbReference>
<accession>A0A2A4X1M9</accession>
<name>A0A2A4X1M9_9GAMM</name>
<evidence type="ECO:0000313" key="2">
    <source>
        <dbReference type="EMBL" id="PCI76231.1"/>
    </source>
</evidence>
<feature type="chain" id="PRO_5012856619" evidence="1">
    <location>
        <begin position="21"/>
        <end position="119"/>
    </location>
</feature>
<organism evidence="2 3">
    <name type="scientific">SAR86 cluster bacterium</name>
    <dbReference type="NCBI Taxonomy" id="2030880"/>
    <lineage>
        <taxon>Bacteria</taxon>
        <taxon>Pseudomonadati</taxon>
        <taxon>Pseudomonadota</taxon>
        <taxon>Gammaproteobacteria</taxon>
        <taxon>SAR86 cluster</taxon>
    </lineage>
</organism>
<dbReference type="Proteomes" id="UP000218767">
    <property type="component" value="Unassembled WGS sequence"/>
</dbReference>
<sequence length="119" mass="12910">MNRFASIFLLSLAGISTATAHHGLGFYNTTELVEFSGKVIEFRLMDPHSILVVEVENPDGTISTWDVEGGSASGIIGSGLSQEFLRSRPIVNIKGFQTKDGVCTPRCRAAGEAFDFERN</sequence>
<proteinExistence type="predicted"/>